<name>A0A2U8H3I7_9RHOO</name>
<dbReference type="OrthoDB" id="9798690at2"/>
<evidence type="ECO:0000256" key="1">
    <source>
        <dbReference type="SAM" id="Phobius"/>
    </source>
</evidence>
<dbReference type="EMBL" id="CP022187">
    <property type="protein sequence ID" value="AWI74179.1"/>
    <property type="molecule type" value="Genomic_DNA"/>
</dbReference>
<evidence type="ECO:0000313" key="3">
    <source>
        <dbReference type="EMBL" id="AWI74179.1"/>
    </source>
</evidence>
<dbReference type="RefSeq" id="WP_108947887.1">
    <property type="nucleotide sequence ID" value="NZ_CP022187.1"/>
</dbReference>
<dbReference type="PANTHER" id="PTHR42208:SF1">
    <property type="entry name" value="HEAVY METAL TRANSPORTER"/>
    <property type="match status" value="1"/>
</dbReference>
<evidence type="ECO:0000313" key="4">
    <source>
        <dbReference type="EMBL" id="AWI80579.1"/>
    </source>
</evidence>
<reference evidence="3 6" key="2">
    <citation type="submission" date="2017-06" db="EMBL/GenBank/DDBJ databases">
        <title>Azoarcus.</title>
        <authorList>
            <person name="Woo J.-H."/>
            <person name="Kim H.-S."/>
        </authorList>
    </citation>
    <scope>NUCLEOTIDE SEQUENCE [LARGE SCALE GENOMIC DNA]</scope>
    <source>
        <strain evidence="3 6">TSPY31</strain>
    </source>
</reference>
<accession>A0A2U8H3I7</accession>
<evidence type="ECO:0000313" key="6">
    <source>
        <dbReference type="Proteomes" id="UP000244930"/>
    </source>
</evidence>
<feature type="transmembrane region" description="Helical" evidence="1">
    <location>
        <begin position="169"/>
        <end position="191"/>
    </location>
</feature>
<keyword evidence="1" id="KW-0472">Membrane</keyword>
<dbReference type="Pfam" id="PF13386">
    <property type="entry name" value="DsbD_2"/>
    <property type="match status" value="1"/>
</dbReference>
<keyword evidence="1" id="KW-1133">Transmembrane helix</keyword>
<dbReference type="KEGG" id="acom:CEW83_02200"/>
<evidence type="ECO:0000259" key="2">
    <source>
        <dbReference type="Pfam" id="PF13386"/>
    </source>
</evidence>
<feature type="transmembrane region" description="Helical" evidence="1">
    <location>
        <begin position="203"/>
        <end position="222"/>
    </location>
</feature>
<protein>
    <recommendedName>
        <fullName evidence="2">Urease accessory protein UreH-like transmembrane domain-containing protein</fullName>
    </recommendedName>
</protein>
<sequence length="237" mass="25262">MPETGYLAVFLIGLLGGTHCVSMCGGIVGALTVQVQTPSSRSRQWPIHLAYNLGRITTYTCIGAGLGALGSVGMLYDGVLPVQITLYVLANLMLVALGLYLTGFTKLLVPVEQLGHRLWRRIQPLSRRFLPARSVKQALPLGLLWGFLPCGLVYSVLATSLVTGSALRGGGLMLAFGLGTLPNLMLAGMLFKRFRDITRNGKVRFASGLLVLGFGVFGLFHAQTLGGQLWSGVVCAV</sequence>
<proteinExistence type="predicted"/>
<feature type="transmembrane region" description="Helical" evidence="1">
    <location>
        <begin position="138"/>
        <end position="157"/>
    </location>
</feature>
<dbReference type="EMBL" id="CP022188">
    <property type="protein sequence ID" value="AWI80579.1"/>
    <property type="molecule type" value="Genomic_DNA"/>
</dbReference>
<organism evidence="4 5">
    <name type="scientific">Parazoarcus communis</name>
    <dbReference type="NCBI Taxonomy" id="41977"/>
    <lineage>
        <taxon>Bacteria</taxon>
        <taxon>Pseudomonadati</taxon>
        <taxon>Pseudomonadota</taxon>
        <taxon>Betaproteobacteria</taxon>
        <taxon>Rhodocyclales</taxon>
        <taxon>Zoogloeaceae</taxon>
        <taxon>Parazoarcus</taxon>
    </lineage>
</organism>
<keyword evidence="6" id="KW-1185">Reference proteome</keyword>
<feature type="transmembrane region" description="Helical" evidence="1">
    <location>
        <begin position="56"/>
        <end position="76"/>
    </location>
</feature>
<keyword evidence="1" id="KW-0812">Transmembrane</keyword>
<reference evidence="4 5" key="1">
    <citation type="submission" date="2017-06" db="EMBL/GenBank/DDBJ databases">
        <title>Azoarcus sp. TSNA42 complete genome sequence.</title>
        <authorList>
            <person name="Woo J.-H."/>
            <person name="Kim H.-S."/>
        </authorList>
    </citation>
    <scope>NUCLEOTIDE SEQUENCE [LARGE SCALE GENOMIC DNA]</scope>
    <source>
        <strain evidence="4 5">TSNA42</strain>
    </source>
</reference>
<dbReference type="PANTHER" id="PTHR42208">
    <property type="entry name" value="HEAVY METAL TRANSPORTER-RELATED"/>
    <property type="match status" value="1"/>
</dbReference>
<evidence type="ECO:0000313" key="5">
    <source>
        <dbReference type="Proteomes" id="UP000244902"/>
    </source>
</evidence>
<feature type="transmembrane region" description="Helical" evidence="1">
    <location>
        <begin position="6"/>
        <end position="35"/>
    </location>
</feature>
<feature type="transmembrane region" description="Helical" evidence="1">
    <location>
        <begin position="88"/>
        <end position="111"/>
    </location>
</feature>
<gene>
    <name evidence="3" type="ORF">CEW83_02200</name>
    <name evidence="4" type="ORF">CEW87_15130</name>
</gene>
<dbReference type="Proteomes" id="UP000244902">
    <property type="component" value="Chromosome"/>
</dbReference>
<dbReference type="InterPro" id="IPR039447">
    <property type="entry name" value="UreH-like_TM_dom"/>
</dbReference>
<feature type="domain" description="Urease accessory protein UreH-like transmembrane" evidence="2">
    <location>
        <begin position="8"/>
        <end position="216"/>
    </location>
</feature>
<dbReference type="Proteomes" id="UP000244930">
    <property type="component" value="Chromosome"/>
</dbReference>
<dbReference type="AlphaFoldDB" id="A0A2U8H3I7"/>